<dbReference type="Pfam" id="PF14214">
    <property type="entry name" value="Helitron_like_N"/>
    <property type="match status" value="1"/>
</dbReference>
<feature type="compositionally biased region" description="Polar residues" evidence="1">
    <location>
        <begin position="452"/>
        <end position="462"/>
    </location>
</feature>
<evidence type="ECO:0000256" key="1">
    <source>
        <dbReference type="SAM" id="MobiDB-lite"/>
    </source>
</evidence>
<reference evidence="3 4" key="1">
    <citation type="journal article" date="2024" name="J Genomics">
        <title>Draft genome sequencing and assembly of Favolaschia claudopus CIRM-BRFM 2984 isolated from oak limbs.</title>
        <authorList>
            <person name="Navarro D."/>
            <person name="Drula E."/>
            <person name="Chaduli D."/>
            <person name="Cazenave R."/>
            <person name="Ahrendt S."/>
            <person name="Wang J."/>
            <person name="Lipzen A."/>
            <person name="Daum C."/>
            <person name="Barry K."/>
            <person name="Grigoriev I.V."/>
            <person name="Favel A."/>
            <person name="Rosso M.N."/>
            <person name="Martin F."/>
        </authorList>
    </citation>
    <scope>NUCLEOTIDE SEQUENCE [LARGE SCALE GENOMIC DNA]</scope>
    <source>
        <strain evidence="3 4">CIRM-BRFM 2984</strain>
    </source>
</reference>
<comment type="caution">
    <text evidence="3">The sequence shown here is derived from an EMBL/GenBank/DDBJ whole genome shotgun (WGS) entry which is preliminary data.</text>
</comment>
<dbReference type="EMBL" id="JAWWNJ010000037">
    <property type="protein sequence ID" value="KAK7022630.1"/>
    <property type="molecule type" value="Genomic_DNA"/>
</dbReference>
<feature type="region of interest" description="Disordered" evidence="1">
    <location>
        <begin position="431"/>
        <end position="464"/>
    </location>
</feature>
<evidence type="ECO:0000313" key="4">
    <source>
        <dbReference type="Proteomes" id="UP001362999"/>
    </source>
</evidence>
<feature type="domain" description="Helitron helicase-like" evidence="2">
    <location>
        <begin position="14"/>
        <end position="73"/>
    </location>
</feature>
<dbReference type="InterPro" id="IPR025476">
    <property type="entry name" value="Helitron_helicase-like"/>
</dbReference>
<keyword evidence="4" id="KW-1185">Reference proteome</keyword>
<accession>A0AAW0B922</accession>
<feature type="non-terminal residue" evidence="3">
    <location>
        <position position="1"/>
    </location>
</feature>
<feature type="non-terminal residue" evidence="3">
    <location>
        <position position="596"/>
    </location>
</feature>
<name>A0AAW0B922_9AGAR</name>
<protein>
    <recommendedName>
        <fullName evidence="2">Helitron helicase-like domain-containing protein</fullName>
    </recommendedName>
</protein>
<dbReference type="AlphaFoldDB" id="A0AAW0B922"/>
<evidence type="ECO:0000259" key="2">
    <source>
        <dbReference type="Pfam" id="PF14214"/>
    </source>
</evidence>
<proteinExistence type="predicted"/>
<evidence type="ECO:0000313" key="3">
    <source>
        <dbReference type="EMBL" id="KAK7022630.1"/>
    </source>
</evidence>
<dbReference type="Proteomes" id="UP001362999">
    <property type="component" value="Unassembled WGS sequence"/>
</dbReference>
<gene>
    <name evidence="3" type="ORF">R3P38DRAFT_2416132</name>
</gene>
<sequence length="596" mass="67067">EWLDMSVHGRQVFLARHPGAAARYFDCVITNFIEIILKYSPCPTDPGVFGLCNGYYAMVEAQGRGTLHCHMLVWIIGNPSPQALRDSIAGDPAFKTSVFAWLESIIKCELPGMTEPRVENTPDDANKPKWPAGWVNPQYSRGPDIDSLGRDEFDDAFQKTVTDLAIECNWHEHRATCWKHLKPGQPRNDTSCRMRIDGTTRGHTSIDEETQSIMLRRLHPRINNYNEVVLFLLRCNIDIKYIGSGEAAKALVFYITDYITKSTLPAHVGLAAVEYAIKKNEEKFAGLEQPTHPTALDHAVGTVVDQDKSLFTKTVMAIMSRQELSHQQVMSYLVGGGDTYHSHTFSTIRWGDFDRHVATWEQRDKAPPESGQMDYMLVRVDELGISIASDVADYRFRPAEEEFDLLSMWEHSEWVIKISKASEEKRLNGNTSADVNVAGPTTKRKRGKRANSRGQLLSSHPSAKTHLARLRSTPVVPVLLGSPLPRPDRGEAELEKWCRSMLVLFKPWRHASDLLGEHRTWKEAFHACDFSPAVTAVMKNLNVENECQDARDEHDKLRRAGKGTSLLAGALLEFEKVDADSLHTALVNDPLLDVDD</sequence>
<organism evidence="3 4">
    <name type="scientific">Favolaschia claudopus</name>
    <dbReference type="NCBI Taxonomy" id="2862362"/>
    <lineage>
        <taxon>Eukaryota</taxon>
        <taxon>Fungi</taxon>
        <taxon>Dikarya</taxon>
        <taxon>Basidiomycota</taxon>
        <taxon>Agaricomycotina</taxon>
        <taxon>Agaricomycetes</taxon>
        <taxon>Agaricomycetidae</taxon>
        <taxon>Agaricales</taxon>
        <taxon>Marasmiineae</taxon>
        <taxon>Mycenaceae</taxon>
        <taxon>Favolaschia</taxon>
    </lineage>
</organism>
<feature type="compositionally biased region" description="Basic residues" evidence="1">
    <location>
        <begin position="442"/>
        <end position="451"/>
    </location>
</feature>